<protein>
    <recommendedName>
        <fullName evidence="2">DUF2157 domain-containing protein</fullName>
    </recommendedName>
</protein>
<keyword evidence="1" id="KW-1133">Transmembrane helix</keyword>
<evidence type="ECO:0000259" key="2">
    <source>
        <dbReference type="Pfam" id="PF09925"/>
    </source>
</evidence>
<accession>A0ABQ1P7U1</accession>
<feature type="domain" description="DUF2157" evidence="2">
    <location>
        <begin position="13"/>
        <end position="154"/>
    </location>
</feature>
<dbReference type="Proteomes" id="UP000638188">
    <property type="component" value="Unassembled WGS sequence"/>
</dbReference>
<feature type="transmembrane region" description="Helical" evidence="1">
    <location>
        <begin position="48"/>
        <end position="69"/>
    </location>
</feature>
<feature type="transmembrane region" description="Helical" evidence="1">
    <location>
        <begin position="216"/>
        <end position="235"/>
    </location>
</feature>
<keyword evidence="1" id="KW-0812">Transmembrane</keyword>
<comment type="caution">
    <text evidence="3">The sequence shown here is derived from an EMBL/GenBank/DDBJ whole genome shotgun (WGS) entry which is preliminary data.</text>
</comment>
<dbReference type="Pfam" id="PF09925">
    <property type="entry name" value="DUF2157"/>
    <property type="match status" value="1"/>
</dbReference>
<feature type="transmembrane region" description="Helical" evidence="1">
    <location>
        <begin position="130"/>
        <end position="147"/>
    </location>
</feature>
<dbReference type="InterPro" id="IPR018677">
    <property type="entry name" value="DUF2157"/>
</dbReference>
<evidence type="ECO:0000313" key="4">
    <source>
        <dbReference type="Proteomes" id="UP000638188"/>
    </source>
</evidence>
<feature type="transmembrane region" description="Helical" evidence="1">
    <location>
        <begin position="183"/>
        <end position="204"/>
    </location>
</feature>
<organism evidence="3 4">
    <name type="scientific">Halopseudomonas salina</name>
    <dbReference type="NCBI Taxonomy" id="1323744"/>
    <lineage>
        <taxon>Bacteria</taxon>
        <taxon>Pseudomonadati</taxon>
        <taxon>Pseudomonadota</taxon>
        <taxon>Gammaproteobacteria</taxon>
        <taxon>Pseudomonadales</taxon>
        <taxon>Pseudomonadaceae</taxon>
        <taxon>Halopseudomonas</taxon>
    </lineage>
</organism>
<name>A0ABQ1P7U1_9GAMM</name>
<keyword evidence="1" id="KW-0472">Membrane</keyword>
<evidence type="ECO:0000313" key="3">
    <source>
        <dbReference type="EMBL" id="GGC88449.1"/>
    </source>
</evidence>
<dbReference type="RefSeq" id="WP_150277383.1">
    <property type="nucleotide sequence ID" value="NZ_BMFF01000001.1"/>
</dbReference>
<feature type="transmembrane region" description="Helical" evidence="1">
    <location>
        <begin position="75"/>
        <end position="94"/>
    </location>
</feature>
<feature type="transmembrane region" description="Helical" evidence="1">
    <location>
        <begin position="106"/>
        <end position="124"/>
    </location>
</feature>
<dbReference type="EMBL" id="BMFF01000001">
    <property type="protein sequence ID" value="GGC88449.1"/>
    <property type="molecule type" value="Genomic_DNA"/>
</dbReference>
<proteinExistence type="predicted"/>
<sequence>MRRSLGHKEQIYAWAEEGLLDKHQLDALAAQDPLAPDGAQWQKGIEQVATAAGLVLLGAGVLFFFAWNWADMHRLAKLALALMGFSSFAVLSAWATPASVLYRSAMFGCCIATGALLALIGQTYQTGSDIWQLFAVWAVLTLPWALLARSNACWGLFWAVGNFALCAFLAQSRWQGLYAGLQAYQALLVVAAANAALLLVFDRFDTLLLAYPRRSIQRLACLGVLSALGCGAAAAWWETDLAALLLAFMVVSAAMLFYFHQRCRDLPVLALILFWMIVVATSGLVNLSIDADETFFLLNGIGLFVLVSSGLAALWLTRLSRESIG</sequence>
<feature type="transmembrane region" description="Helical" evidence="1">
    <location>
        <begin position="295"/>
        <end position="316"/>
    </location>
</feature>
<gene>
    <name evidence="3" type="ORF">GCM10007418_05180</name>
</gene>
<feature type="transmembrane region" description="Helical" evidence="1">
    <location>
        <begin position="241"/>
        <end position="259"/>
    </location>
</feature>
<evidence type="ECO:0000256" key="1">
    <source>
        <dbReference type="SAM" id="Phobius"/>
    </source>
</evidence>
<feature type="transmembrane region" description="Helical" evidence="1">
    <location>
        <begin position="266"/>
        <end position="289"/>
    </location>
</feature>
<reference evidence="4" key="1">
    <citation type="journal article" date="2019" name="Int. J. Syst. Evol. Microbiol.">
        <title>The Global Catalogue of Microorganisms (GCM) 10K type strain sequencing project: providing services to taxonomists for standard genome sequencing and annotation.</title>
        <authorList>
            <consortium name="The Broad Institute Genomics Platform"/>
            <consortium name="The Broad Institute Genome Sequencing Center for Infectious Disease"/>
            <person name="Wu L."/>
            <person name="Ma J."/>
        </authorList>
    </citation>
    <scope>NUCLEOTIDE SEQUENCE [LARGE SCALE GENOMIC DNA]</scope>
    <source>
        <strain evidence="4">CGMCC 1.12482</strain>
    </source>
</reference>
<feature type="transmembrane region" description="Helical" evidence="1">
    <location>
        <begin position="154"/>
        <end position="171"/>
    </location>
</feature>
<keyword evidence="4" id="KW-1185">Reference proteome</keyword>